<feature type="domain" description="C3H1-type" evidence="7">
    <location>
        <begin position="29"/>
        <end position="52"/>
    </location>
</feature>
<evidence type="ECO:0000256" key="5">
    <source>
        <dbReference type="PROSITE-ProRule" id="PRU00723"/>
    </source>
</evidence>
<feature type="region of interest" description="Disordered" evidence="6">
    <location>
        <begin position="698"/>
        <end position="728"/>
    </location>
</feature>
<dbReference type="SUPFAM" id="SSF161219">
    <property type="entry name" value="CHY zinc finger-like"/>
    <property type="match status" value="1"/>
</dbReference>
<dbReference type="Pfam" id="PF00642">
    <property type="entry name" value="zf-CCCH"/>
    <property type="match status" value="1"/>
</dbReference>
<gene>
    <name evidence="9" type="ORF">TR137257</name>
</gene>
<evidence type="ECO:0000256" key="6">
    <source>
        <dbReference type="SAM" id="MobiDB-lite"/>
    </source>
</evidence>
<protein>
    <recommendedName>
        <fullName evidence="10">CHY-type domain-containing protein</fullName>
    </recommendedName>
</protein>
<feature type="domain" description="C3H1-type" evidence="7">
    <location>
        <begin position="1"/>
        <end position="28"/>
    </location>
</feature>
<evidence type="ECO:0000259" key="7">
    <source>
        <dbReference type="PROSITE" id="PS50103"/>
    </source>
</evidence>
<dbReference type="Pfam" id="PF05495">
    <property type="entry name" value="zf-CHY"/>
    <property type="match status" value="1"/>
</dbReference>
<evidence type="ECO:0000313" key="9">
    <source>
        <dbReference type="EMBL" id="JAP58456.1"/>
    </source>
</evidence>
<reference evidence="9" key="1">
    <citation type="submission" date="2016-01" db="EMBL/GenBank/DDBJ databases">
        <title>Reference transcriptome for the parasite Schistocephalus solidus: insights into the molecular evolution of parasitism.</title>
        <authorList>
            <person name="Hebert F.O."/>
            <person name="Grambauer S."/>
            <person name="Barber I."/>
            <person name="Landry C.R."/>
            <person name="Aubin-Horth N."/>
        </authorList>
    </citation>
    <scope>NUCLEOTIDE SEQUENCE</scope>
</reference>
<evidence type="ECO:0000256" key="4">
    <source>
        <dbReference type="PROSITE-ProRule" id="PRU00601"/>
    </source>
</evidence>
<dbReference type="AlphaFoldDB" id="A0A0X3QFJ1"/>
<dbReference type="SUPFAM" id="SSF90229">
    <property type="entry name" value="CCCH zinc finger"/>
    <property type="match status" value="2"/>
</dbReference>
<dbReference type="PROSITE" id="PS51266">
    <property type="entry name" value="ZF_CHY"/>
    <property type="match status" value="1"/>
</dbReference>
<accession>A0A0X3QFJ1</accession>
<dbReference type="InterPro" id="IPR008913">
    <property type="entry name" value="Znf_CHY"/>
</dbReference>
<feature type="zinc finger region" description="C3H1-type" evidence="5">
    <location>
        <begin position="29"/>
        <end position="52"/>
    </location>
</feature>
<evidence type="ECO:0000259" key="8">
    <source>
        <dbReference type="PROSITE" id="PS51266"/>
    </source>
</evidence>
<feature type="compositionally biased region" description="Low complexity" evidence="6">
    <location>
        <begin position="333"/>
        <end position="342"/>
    </location>
</feature>
<feature type="compositionally biased region" description="Basic and acidic residues" evidence="6">
    <location>
        <begin position="699"/>
        <end position="720"/>
    </location>
</feature>
<keyword evidence="3 5" id="KW-0862">Zinc</keyword>
<feature type="region of interest" description="Disordered" evidence="6">
    <location>
        <begin position="584"/>
        <end position="610"/>
    </location>
</feature>
<proteinExistence type="predicted"/>
<feature type="domain" description="C3H1-type" evidence="7">
    <location>
        <begin position="59"/>
        <end position="86"/>
    </location>
</feature>
<dbReference type="EMBL" id="GEEE01004769">
    <property type="protein sequence ID" value="JAP58456.1"/>
    <property type="molecule type" value="Transcribed_RNA"/>
</dbReference>
<dbReference type="Gene3D" id="4.10.1000.10">
    <property type="entry name" value="Zinc finger, CCCH-type"/>
    <property type="match status" value="2"/>
</dbReference>
<keyword evidence="2 4" id="KW-0863">Zinc-finger</keyword>
<feature type="zinc finger region" description="C3H1-type" evidence="5">
    <location>
        <begin position="59"/>
        <end position="86"/>
    </location>
</feature>
<keyword evidence="1 5" id="KW-0479">Metal-binding</keyword>
<feature type="domain" description="CHY-type" evidence="8">
    <location>
        <begin position="621"/>
        <end position="691"/>
    </location>
</feature>
<organism evidence="9">
    <name type="scientific">Schistocephalus solidus</name>
    <name type="common">Tapeworm</name>
    <dbReference type="NCBI Taxonomy" id="70667"/>
    <lineage>
        <taxon>Eukaryota</taxon>
        <taxon>Metazoa</taxon>
        <taxon>Spiralia</taxon>
        <taxon>Lophotrochozoa</taxon>
        <taxon>Platyhelminthes</taxon>
        <taxon>Cestoda</taxon>
        <taxon>Eucestoda</taxon>
        <taxon>Diphyllobothriidea</taxon>
        <taxon>Diphyllobothriidae</taxon>
        <taxon>Schistocephalus</taxon>
    </lineage>
</organism>
<dbReference type="Pfam" id="PF18044">
    <property type="entry name" value="zf-CCCH_4"/>
    <property type="match status" value="1"/>
</dbReference>
<dbReference type="InterPro" id="IPR000571">
    <property type="entry name" value="Znf_CCCH"/>
</dbReference>
<dbReference type="InterPro" id="IPR036855">
    <property type="entry name" value="Znf_CCCH_sf"/>
</dbReference>
<feature type="compositionally biased region" description="Acidic residues" evidence="6">
    <location>
        <begin position="315"/>
        <end position="324"/>
    </location>
</feature>
<dbReference type="SMART" id="SM00356">
    <property type="entry name" value="ZnF_C3H1"/>
    <property type="match status" value="3"/>
</dbReference>
<evidence type="ECO:0000256" key="1">
    <source>
        <dbReference type="ARBA" id="ARBA00022723"/>
    </source>
</evidence>
<name>A0A0X3QFJ1_SCHSO</name>
<feature type="zinc finger region" description="C3H1-type" evidence="5">
    <location>
        <begin position="1"/>
        <end position="28"/>
    </location>
</feature>
<evidence type="ECO:0008006" key="10">
    <source>
        <dbReference type="Google" id="ProtNLM"/>
    </source>
</evidence>
<dbReference type="SUPFAM" id="SSF54495">
    <property type="entry name" value="UBC-like"/>
    <property type="match status" value="1"/>
</dbReference>
<dbReference type="PROSITE" id="PS50103">
    <property type="entry name" value="ZF_C3H1"/>
    <property type="match status" value="3"/>
</dbReference>
<dbReference type="GO" id="GO:0008270">
    <property type="term" value="F:zinc ion binding"/>
    <property type="evidence" value="ECO:0007669"/>
    <property type="project" value="UniProtKB-KW"/>
</dbReference>
<evidence type="ECO:0000256" key="2">
    <source>
        <dbReference type="ARBA" id="ARBA00022771"/>
    </source>
</evidence>
<dbReference type="InterPro" id="IPR037274">
    <property type="entry name" value="Znf_CHY_sf"/>
</dbReference>
<sequence length="728" mass="82061">MDRPPTCKFYQSGCCINEHSCPFSHPTRRCRTYTTNGWCPYGVSCHFWHDPKRKTLVSTSAPTVCRFFLLGQCAYGDKCNYSHDLDSCYDEEQITLQEYRQLQAEQKRRLVRPDSTCASAFNVRPCSPNYRPQNPSTNPDRPTVSRPAARFEQAYLDTVQPADLLQMRDLEVDRLFKRFPHDQIKELGDSGDDDHRDRSVRNFALLFTPSDPDWSHTVKRIVLNLTLPADYPRAPPTIIMPRTSDLPNVLTDHVNEATRVWIAERAKSYQDSNKVALYLRPFFFWIDKKLLELFNEGFQKFSQAVTNGPNAGSDVVEEEEEETGTEPIPDRFSTSLSSSSSEDSYDSEGDLIFNTQNQRASRTSAPVPQSSNANREHEEGEGEESMAAVNTQTSPFNKPTDAESATLNFSAEQQRLSFDDLEFRGQAGACLLTCFSTTVSCTRCKYVFSWVFRLPPQTQQPVAGSSQISQFQSLPPITSACMRCRQSVGLIFEAQLAHSFSSVVGNFCVANCTVVDVQMESTEATVHCTKCSSSVKMQRLKPDQLNAKRCLKCHSPCGLTFSNITLSPPTHSFSELTKRFASLSTKSSVQSSKPPKNTNRMDAHAGASSLSQAHLIQKGTPLPDNGTCKHYRKSYRWFRFQCCNRIYPCDVCHNNEMADDHELVFANRMICGFCSKEQPYTATHPCIVCHKTLSGSHTSHWEGGKGCRDQTKMSRKDAKKYANLSKTK</sequence>
<evidence type="ECO:0000256" key="3">
    <source>
        <dbReference type="ARBA" id="ARBA00022833"/>
    </source>
</evidence>
<dbReference type="InterPro" id="IPR016135">
    <property type="entry name" value="UBQ-conjugating_enzyme/RWD"/>
</dbReference>
<feature type="compositionally biased region" description="Polar residues" evidence="6">
    <location>
        <begin position="353"/>
        <end position="373"/>
    </location>
</feature>
<dbReference type="InterPro" id="IPR041367">
    <property type="entry name" value="Znf-CCCH_4"/>
</dbReference>
<feature type="region of interest" description="Disordered" evidence="6">
    <location>
        <begin position="305"/>
        <end position="388"/>
    </location>
</feature>